<dbReference type="RefSeq" id="WP_165271128.1">
    <property type="nucleotide sequence ID" value="NZ_JAALLS010000027.1"/>
</dbReference>
<accession>A0A6M1T394</accession>
<dbReference type="AlphaFoldDB" id="A0A6M1T394"/>
<evidence type="ECO:0000313" key="2">
    <source>
        <dbReference type="Proteomes" id="UP000479132"/>
    </source>
</evidence>
<dbReference type="InterPro" id="IPR017853">
    <property type="entry name" value="GH"/>
</dbReference>
<name>A0A6M1T394_9BACT</name>
<gene>
    <name evidence="1" type="ORF">G3569_16220</name>
</gene>
<organism evidence="1 2">
    <name type="scientific">Fodinibius halophilus</name>
    <dbReference type="NCBI Taxonomy" id="1736908"/>
    <lineage>
        <taxon>Bacteria</taxon>
        <taxon>Pseudomonadati</taxon>
        <taxon>Balneolota</taxon>
        <taxon>Balneolia</taxon>
        <taxon>Balneolales</taxon>
        <taxon>Balneolaceae</taxon>
        <taxon>Fodinibius</taxon>
    </lineage>
</organism>
<evidence type="ECO:0000313" key="1">
    <source>
        <dbReference type="EMBL" id="NGP89906.1"/>
    </source>
</evidence>
<dbReference type="EMBL" id="JAALLS010000027">
    <property type="protein sequence ID" value="NGP89906.1"/>
    <property type="molecule type" value="Genomic_DNA"/>
</dbReference>
<comment type="caution">
    <text evidence="1">The sequence shown here is derived from an EMBL/GenBank/DDBJ whole genome shotgun (WGS) entry which is preliminary data.</text>
</comment>
<dbReference type="Proteomes" id="UP000479132">
    <property type="component" value="Unassembled WGS sequence"/>
</dbReference>
<dbReference type="SUPFAM" id="SSF51445">
    <property type="entry name" value="(Trans)glycosidases"/>
    <property type="match status" value="1"/>
</dbReference>
<dbReference type="InterPro" id="IPR017946">
    <property type="entry name" value="PLC-like_Pdiesterase_TIM-brl"/>
</dbReference>
<sequence length="165" mass="18861">MTVLLTIMGGHHKGGWSNFKTEVVDKYDLDRIDIDDEYQSFSSLLDECKSFLTENRSELLIMSLMVNDWSGHGGDRNNIVNALEKLLSSYLIATSKVLPQMGDIRGEIFLYNRINDQLRFGTPINWPDATSGAYAKDSPNRFYQVYVQDKYKGLPNFGAFCTKIW</sequence>
<protein>
    <submittedName>
        <fullName evidence="1">Uncharacterized protein</fullName>
    </submittedName>
</protein>
<dbReference type="GO" id="GO:0008081">
    <property type="term" value="F:phosphoric diester hydrolase activity"/>
    <property type="evidence" value="ECO:0007669"/>
    <property type="project" value="InterPro"/>
</dbReference>
<dbReference type="Gene3D" id="3.20.20.190">
    <property type="entry name" value="Phosphatidylinositol (PI) phosphodiesterase"/>
    <property type="match status" value="1"/>
</dbReference>
<dbReference type="GO" id="GO:0006629">
    <property type="term" value="P:lipid metabolic process"/>
    <property type="evidence" value="ECO:0007669"/>
    <property type="project" value="InterPro"/>
</dbReference>
<proteinExistence type="predicted"/>
<keyword evidence="2" id="KW-1185">Reference proteome</keyword>
<reference evidence="1 2" key="1">
    <citation type="submission" date="2020-02" db="EMBL/GenBank/DDBJ databases">
        <title>Aliifodinibius halophilus 2W32, complete genome.</title>
        <authorList>
            <person name="Li Y."/>
            <person name="Wu S."/>
        </authorList>
    </citation>
    <scope>NUCLEOTIDE SEQUENCE [LARGE SCALE GENOMIC DNA]</scope>
    <source>
        <strain evidence="1 2">2W32</strain>
    </source>
</reference>